<dbReference type="AlphaFoldDB" id="A0A9W4U5S5"/>
<evidence type="ECO:0000259" key="3">
    <source>
        <dbReference type="PROSITE" id="PS50048"/>
    </source>
</evidence>
<dbReference type="SUPFAM" id="SSF57701">
    <property type="entry name" value="Zn2/Cys6 DNA-binding domain"/>
    <property type="match status" value="1"/>
</dbReference>
<dbReference type="PROSITE" id="PS50048">
    <property type="entry name" value="ZN2_CY6_FUNGAL_2"/>
    <property type="match status" value="1"/>
</dbReference>
<accession>A0A9W4U5S5</accession>
<feature type="region of interest" description="Disordered" evidence="2">
    <location>
        <begin position="43"/>
        <end position="84"/>
    </location>
</feature>
<dbReference type="PROSITE" id="PS00463">
    <property type="entry name" value="ZN2_CY6_FUNGAL_1"/>
    <property type="match status" value="1"/>
</dbReference>
<dbReference type="EMBL" id="CAOQHR010000002">
    <property type="protein sequence ID" value="CAI6300515.1"/>
    <property type="molecule type" value="Genomic_DNA"/>
</dbReference>
<feature type="region of interest" description="Disordered" evidence="2">
    <location>
        <begin position="436"/>
        <end position="466"/>
    </location>
</feature>
<dbReference type="OrthoDB" id="3546279at2759"/>
<keyword evidence="5" id="KW-1185">Reference proteome</keyword>
<dbReference type="Gene3D" id="4.10.240.10">
    <property type="entry name" value="Zn(2)-C6 fungal-type DNA-binding domain"/>
    <property type="match status" value="1"/>
</dbReference>
<feature type="compositionally biased region" description="Basic and acidic residues" evidence="2">
    <location>
        <begin position="436"/>
        <end position="447"/>
    </location>
</feature>
<dbReference type="Pfam" id="PF11951">
    <property type="entry name" value="Fungal_trans_2"/>
    <property type="match status" value="1"/>
</dbReference>
<evidence type="ECO:0000313" key="4">
    <source>
        <dbReference type="EMBL" id="CAI6300515.1"/>
    </source>
</evidence>
<evidence type="ECO:0000256" key="2">
    <source>
        <dbReference type="SAM" id="MobiDB-lite"/>
    </source>
</evidence>
<evidence type="ECO:0000313" key="5">
    <source>
        <dbReference type="Proteomes" id="UP001152607"/>
    </source>
</evidence>
<dbReference type="PANTHER" id="PTHR47784:SF5">
    <property type="entry name" value="STEROL UPTAKE CONTROL PROTEIN 2"/>
    <property type="match status" value="1"/>
</dbReference>
<dbReference type="SMART" id="SM00066">
    <property type="entry name" value="GAL4"/>
    <property type="match status" value="1"/>
</dbReference>
<protein>
    <recommendedName>
        <fullName evidence="3">Zn(2)-C6 fungal-type domain-containing protein</fullName>
    </recommendedName>
</protein>
<comment type="caution">
    <text evidence="4">The sequence shown here is derived from an EMBL/GenBank/DDBJ whole genome shotgun (WGS) entry which is preliminary data.</text>
</comment>
<dbReference type="PANTHER" id="PTHR47784">
    <property type="entry name" value="STEROL UPTAKE CONTROL PROTEIN 2"/>
    <property type="match status" value="1"/>
</dbReference>
<dbReference type="InterPro" id="IPR001138">
    <property type="entry name" value="Zn2Cys6_DnaBD"/>
</dbReference>
<feature type="domain" description="Zn(2)-C6 fungal-type" evidence="3">
    <location>
        <begin position="12"/>
        <end position="41"/>
    </location>
</feature>
<dbReference type="CDD" id="cd00067">
    <property type="entry name" value="GAL4"/>
    <property type="match status" value="1"/>
</dbReference>
<proteinExistence type="predicted"/>
<sequence length="482" mass="54355">MPRLGHKKSRNGCKQCKARHVKCDENRPCSNCARHGVSCSLVDPNAPPIPTQSGDGNVIRKSSSKAQLTQPKKEPSEENSPQANSLGYVLNATDESSSPSTSSDSFPFITKFVYRRDNQPSNLWIQDLHLMQHWITVVADKMSQREESKSLWKTEWTKAAMTHNFLMHEILALSALHLAATNPAEQRMYHGLGIHHQDHALRGMRKVLGTITEANASQLFATSILVSITVFASRGQDAMYPETDSEGLPISSTVSVFDDLADIFSLIQGIGFVISAGQIYVIRGPFAPMLAENTRETPPQPLFPHLLERIPDLLHFLENECDLEEGYRRELVAFVALMRETLLHAMRPCQDNREAHFLFYWPLHLSPRFLNNIRDREQPALVVLMHWAVGLYAAQTRHWYLIGWADRVVKAISDAVTDPLWRSAIKWPLKIVERHRSTPPQDDRATSEHVSLQGLEGAGIPNHGSGRQLTTWLEKLHTEKPV</sequence>
<dbReference type="InterPro" id="IPR036864">
    <property type="entry name" value="Zn2-C6_fun-type_DNA-bd_sf"/>
</dbReference>
<feature type="compositionally biased region" description="Polar residues" evidence="2">
    <location>
        <begin position="51"/>
        <end position="70"/>
    </location>
</feature>
<dbReference type="InterPro" id="IPR021858">
    <property type="entry name" value="Fun_TF"/>
</dbReference>
<gene>
    <name evidence="4" type="ORF">PDIGIT_LOCUS2818</name>
</gene>
<evidence type="ECO:0000256" key="1">
    <source>
        <dbReference type="ARBA" id="ARBA00023242"/>
    </source>
</evidence>
<dbReference type="InterPro" id="IPR053157">
    <property type="entry name" value="Sterol_Uptake_Regulator"/>
</dbReference>
<keyword evidence="1" id="KW-0539">Nucleus</keyword>
<dbReference type="GO" id="GO:0001228">
    <property type="term" value="F:DNA-binding transcription activator activity, RNA polymerase II-specific"/>
    <property type="evidence" value="ECO:0007669"/>
    <property type="project" value="TreeGrafter"/>
</dbReference>
<dbReference type="GO" id="GO:0008270">
    <property type="term" value="F:zinc ion binding"/>
    <property type="evidence" value="ECO:0007669"/>
    <property type="project" value="InterPro"/>
</dbReference>
<dbReference type="Proteomes" id="UP001152607">
    <property type="component" value="Unassembled WGS sequence"/>
</dbReference>
<organism evidence="4 5">
    <name type="scientific">Periconia digitata</name>
    <dbReference type="NCBI Taxonomy" id="1303443"/>
    <lineage>
        <taxon>Eukaryota</taxon>
        <taxon>Fungi</taxon>
        <taxon>Dikarya</taxon>
        <taxon>Ascomycota</taxon>
        <taxon>Pezizomycotina</taxon>
        <taxon>Dothideomycetes</taxon>
        <taxon>Pleosporomycetidae</taxon>
        <taxon>Pleosporales</taxon>
        <taxon>Massarineae</taxon>
        <taxon>Periconiaceae</taxon>
        <taxon>Periconia</taxon>
    </lineage>
</organism>
<name>A0A9W4U5S5_9PLEO</name>
<reference evidence="4" key="1">
    <citation type="submission" date="2023-01" db="EMBL/GenBank/DDBJ databases">
        <authorList>
            <person name="Van Ghelder C."/>
            <person name="Rancurel C."/>
        </authorList>
    </citation>
    <scope>NUCLEOTIDE SEQUENCE</scope>
    <source>
        <strain evidence="4">CNCM I-4278</strain>
    </source>
</reference>
<dbReference type="Pfam" id="PF00172">
    <property type="entry name" value="Zn_clus"/>
    <property type="match status" value="1"/>
</dbReference>